<dbReference type="PANTHER" id="PTHR43135:SF3">
    <property type="entry name" value="ALPHA-D-RIBOSE 1-METHYLPHOSPHONATE 5-TRIPHOSPHATE DIPHOSPHATASE"/>
    <property type="match status" value="1"/>
</dbReference>
<name>A0ABR9Y088_9STAP</name>
<organism evidence="2 3">
    <name type="scientific">Jeotgalicoccus nanhaiensis</name>
    <dbReference type="NCBI Taxonomy" id="568603"/>
    <lineage>
        <taxon>Bacteria</taxon>
        <taxon>Bacillati</taxon>
        <taxon>Bacillota</taxon>
        <taxon>Bacilli</taxon>
        <taxon>Bacillales</taxon>
        <taxon>Staphylococcaceae</taxon>
        <taxon>Jeotgalicoccus</taxon>
    </lineage>
</organism>
<evidence type="ECO:0000259" key="1">
    <source>
        <dbReference type="Pfam" id="PF01979"/>
    </source>
</evidence>
<sequence>MSKILLENGNLIDGIADGVEENVHVFINGDSITEVTKKLPDSIEEYEVIDCTGQYILPGLIDCHVHLVWDGSANPQAIIEHEPDESIILDAYSHAMDTLRLGITTVRDLGAPRGTVMNLRNKINANKLPGPTIICSGPPIVMTGGHVHYLGYESDGDSEVRKNTRRVLKEGADLVKVMATGGIYTEGEEPGSVQLNLDELSAAKEEALKKNKKVSAHADGIEGIMNCLEVGIDTIEHGIYANRNALEIMKNQGTYLVPTMKVMRQLTSSPDIPDWALEKAQQVIEPHFEMLKQAVDIGVKIATGTDCGGPMTPPHYYFDEMLIMEEAGLSPMDVIKASTSIAADCIDANHLGAIENGRKADLIIVDENPLENLEILKEDKLIIKHGTVVK</sequence>
<dbReference type="Gene3D" id="3.20.20.140">
    <property type="entry name" value="Metal-dependent hydrolases"/>
    <property type="match status" value="1"/>
</dbReference>
<dbReference type="InterPro" id="IPR051781">
    <property type="entry name" value="Metallo-dep_Hydrolase"/>
</dbReference>
<protein>
    <submittedName>
        <fullName evidence="2">Amidohydrolase family protein</fullName>
    </submittedName>
</protein>
<dbReference type="SUPFAM" id="SSF51556">
    <property type="entry name" value="Metallo-dependent hydrolases"/>
    <property type="match status" value="1"/>
</dbReference>
<proteinExistence type="predicted"/>
<dbReference type="InterPro" id="IPR006680">
    <property type="entry name" value="Amidohydro-rel"/>
</dbReference>
<dbReference type="Pfam" id="PF01979">
    <property type="entry name" value="Amidohydro_1"/>
    <property type="match status" value="1"/>
</dbReference>
<dbReference type="SUPFAM" id="SSF51338">
    <property type="entry name" value="Composite domain of metallo-dependent hydrolases"/>
    <property type="match status" value="1"/>
</dbReference>
<gene>
    <name evidence="2" type="ORF">IR135_09275</name>
</gene>
<keyword evidence="3" id="KW-1185">Reference proteome</keyword>
<feature type="domain" description="Amidohydrolase-related" evidence="1">
    <location>
        <begin position="55"/>
        <end position="381"/>
    </location>
</feature>
<evidence type="ECO:0000313" key="3">
    <source>
        <dbReference type="Proteomes" id="UP000647980"/>
    </source>
</evidence>
<evidence type="ECO:0000313" key="2">
    <source>
        <dbReference type="EMBL" id="MBF0754451.1"/>
    </source>
</evidence>
<dbReference type="InterPro" id="IPR032466">
    <property type="entry name" value="Metal_Hydrolase"/>
</dbReference>
<dbReference type="RefSeq" id="WP_135098829.1">
    <property type="nucleotide sequence ID" value="NZ_JADGLW010000007.1"/>
</dbReference>
<dbReference type="InterPro" id="IPR011059">
    <property type="entry name" value="Metal-dep_hydrolase_composite"/>
</dbReference>
<dbReference type="CDD" id="cd01299">
    <property type="entry name" value="Met_dep_hydrolase_A"/>
    <property type="match status" value="1"/>
</dbReference>
<comment type="caution">
    <text evidence="2">The sequence shown here is derived from an EMBL/GenBank/DDBJ whole genome shotgun (WGS) entry which is preliminary data.</text>
</comment>
<dbReference type="EMBL" id="JADGLW010000007">
    <property type="protein sequence ID" value="MBF0754451.1"/>
    <property type="molecule type" value="Genomic_DNA"/>
</dbReference>
<dbReference type="Proteomes" id="UP000647980">
    <property type="component" value="Unassembled WGS sequence"/>
</dbReference>
<dbReference type="PANTHER" id="PTHR43135">
    <property type="entry name" value="ALPHA-D-RIBOSE 1-METHYLPHOSPHONATE 5-TRIPHOSPHATE DIPHOSPHATASE"/>
    <property type="match status" value="1"/>
</dbReference>
<reference evidence="2 3" key="1">
    <citation type="submission" date="2020-10" db="EMBL/GenBank/DDBJ databases">
        <title>Mouse Oral microbiota.</title>
        <authorList>
            <person name="Joseph S."/>
            <person name="Aduse-Opoku J."/>
        </authorList>
    </citation>
    <scope>NUCLEOTIDE SEQUENCE [LARGE SCALE GENOMIC DNA]</scope>
    <source>
        <strain evidence="2 3">19428wE5_W307</strain>
    </source>
</reference>
<dbReference type="Gene3D" id="2.30.40.10">
    <property type="entry name" value="Urease, subunit C, domain 1"/>
    <property type="match status" value="1"/>
</dbReference>
<accession>A0ABR9Y088</accession>
<dbReference type="InterPro" id="IPR057744">
    <property type="entry name" value="OTAase-like"/>
</dbReference>